<evidence type="ECO:0000256" key="1">
    <source>
        <dbReference type="SAM" id="MobiDB-lite"/>
    </source>
</evidence>
<sequence>MIRCRKMGKCELCGREEDLLEVNHEEHGKIMVCRDCRNKISEEEQKVAGSSDSESGGPSLGCPHCG</sequence>
<feature type="region of interest" description="Disordered" evidence="1">
    <location>
        <begin position="44"/>
        <end position="66"/>
    </location>
</feature>
<comment type="caution">
    <text evidence="2">The sequence shown here is derived from an EMBL/GenBank/DDBJ whole genome shotgun (WGS) entry which is preliminary data.</text>
</comment>
<keyword evidence="3" id="KW-1185">Reference proteome</keyword>
<name>A0A133U6H3_9EURY</name>
<protein>
    <submittedName>
        <fullName evidence="2">Uncharacterized protein</fullName>
    </submittedName>
</protein>
<dbReference type="AlphaFoldDB" id="A0A133U6H3"/>
<gene>
    <name evidence="2" type="ORF">AKJ57_04845</name>
</gene>
<organism evidence="2 3">
    <name type="scientific">candidate division MSBL1 archaeon SCGC-AAA259A05</name>
    <dbReference type="NCBI Taxonomy" id="1698259"/>
    <lineage>
        <taxon>Archaea</taxon>
        <taxon>Methanobacteriati</taxon>
        <taxon>Methanobacteriota</taxon>
        <taxon>candidate division MSBL1</taxon>
    </lineage>
</organism>
<accession>A0A133U6H3</accession>
<dbReference type="EMBL" id="LHXJ01000064">
    <property type="protein sequence ID" value="KXA89804.1"/>
    <property type="molecule type" value="Genomic_DNA"/>
</dbReference>
<evidence type="ECO:0000313" key="3">
    <source>
        <dbReference type="Proteomes" id="UP000070163"/>
    </source>
</evidence>
<dbReference type="Proteomes" id="UP000070163">
    <property type="component" value="Unassembled WGS sequence"/>
</dbReference>
<reference evidence="2 3" key="1">
    <citation type="journal article" date="2016" name="Sci. Rep.">
        <title>Metabolic traits of an uncultured archaeal lineage -MSBL1- from brine pools of the Red Sea.</title>
        <authorList>
            <person name="Mwirichia R."/>
            <person name="Alam I."/>
            <person name="Rashid M."/>
            <person name="Vinu M."/>
            <person name="Ba-Alawi W."/>
            <person name="Anthony Kamau A."/>
            <person name="Kamanda Ngugi D."/>
            <person name="Goker M."/>
            <person name="Klenk H.P."/>
            <person name="Bajic V."/>
            <person name="Stingl U."/>
        </authorList>
    </citation>
    <scope>NUCLEOTIDE SEQUENCE [LARGE SCALE GENOMIC DNA]</scope>
    <source>
        <strain evidence="2">SCGC-AAA259A05</strain>
    </source>
</reference>
<evidence type="ECO:0000313" key="2">
    <source>
        <dbReference type="EMBL" id="KXA89804.1"/>
    </source>
</evidence>
<proteinExistence type="predicted"/>